<feature type="region of interest" description="Disordered" evidence="1">
    <location>
        <begin position="189"/>
        <end position="216"/>
    </location>
</feature>
<proteinExistence type="predicted"/>
<evidence type="ECO:0000313" key="3">
    <source>
        <dbReference type="Proteomes" id="UP001219525"/>
    </source>
</evidence>
<accession>A0AAD6YQ91</accession>
<feature type="region of interest" description="Disordered" evidence="1">
    <location>
        <begin position="72"/>
        <end position="141"/>
    </location>
</feature>
<feature type="compositionally biased region" description="Basic and acidic residues" evidence="1">
    <location>
        <begin position="101"/>
        <end position="122"/>
    </location>
</feature>
<evidence type="ECO:0000256" key="1">
    <source>
        <dbReference type="SAM" id="MobiDB-lite"/>
    </source>
</evidence>
<feature type="compositionally biased region" description="Acidic residues" evidence="1">
    <location>
        <begin position="79"/>
        <end position="100"/>
    </location>
</feature>
<sequence length="327" mass="35718">MTHWIPMNSSLPSTTTINMSSANNNASGASGSGRNKGKGREMLSDIACRVELERQQADLVVQMAALQEEIAQLKSGDDKADDGDDDNSGDDEEDDDEREEETNTGRKHPAPEEGGERREPEKKRRRKHYGPDVPNQWEADPFVPCTACASRSSECLPIPDGQFAGSSCERCRRKKVKCSFVPLTEKSRVNRREKEKTGKPAGKSGQSTPRISGAGLTRMTAVEIRLGIETGVLYRIAESKPPMQMPPPPVPKVERLTSPQLVFKPDKEPNKGTAGPGEERAEQCESGEGAPEEVQPAEGALEEEQPGEEQPGEEQLAEAMEVDVPEK</sequence>
<dbReference type="EMBL" id="JARJCW010000004">
    <property type="protein sequence ID" value="KAJ7226034.1"/>
    <property type="molecule type" value="Genomic_DNA"/>
</dbReference>
<gene>
    <name evidence="2" type="ORF">GGX14DRAFT_556780</name>
</gene>
<feature type="region of interest" description="Disordered" evidence="1">
    <location>
        <begin position="238"/>
        <end position="327"/>
    </location>
</feature>
<feature type="compositionally biased region" description="Low complexity" evidence="1">
    <location>
        <begin position="20"/>
        <end position="33"/>
    </location>
</feature>
<evidence type="ECO:0000313" key="2">
    <source>
        <dbReference type="EMBL" id="KAJ7226034.1"/>
    </source>
</evidence>
<reference evidence="2" key="1">
    <citation type="submission" date="2023-03" db="EMBL/GenBank/DDBJ databases">
        <title>Massive genome expansion in bonnet fungi (Mycena s.s.) driven by repeated elements and novel gene families across ecological guilds.</title>
        <authorList>
            <consortium name="Lawrence Berkeley National Laboratory"/>
            <person name="Harder C.B."/>
            <person name="Miyauchi S."/>
            <person name="Viragh M."/>
            <person name="Kuo A."/>
            <person name="Thoen E."/>
            <person name="Andreopoulos B."/>
            <person name="Lu D."/>
            <person name="Skrede I."/>
            <person name="Drula E."/>
            <person name="Henrissat B."/>
            <person name="Morin E."/>
            <person name="Kohler A."/>
            <person name="Barry K."/>
            <person name="LaButti K."/>
            <person name="Morin E."/>
            <person name="Salamov A."/>
            <person name="Lipzen A."/>
            <person name="Mereny Z."/>
            <person name="Hegedus B."/>
            <person name="Baldrian P."/>
            <person name="Stursova M."/>
            <person name="Weitz H."/>
            <person name="Taylor A."/>
            <person name="Grigoriev I.V."/>
            <person name="Nagy L.G."/>
            <person name="Martin F."/>
            <person name="Kauserud H."/>
        </authorList>
    </citation>
    <scope>NUCLEOTIDE SEQUENCE</scope>
    <source>
        <strain evidence="2">9144</strain>
    </source>
</reference>
<keyword evidence="3" id="KW-1185">Reference proteome</keyword>
<comment type="caution">
    <text evidence="2">The sequence shown here is derived from an EMBL/GenBank/DDBJ whole genome shotgun (WGS) entry which is preliminary data.</text>
</comment>
<organism evidence="2 3">
    <name type="scientific">Mycena pura</name>
    <dbReference type="NCBI Taxonomy" id="153505"/>
    <lineage>
        <taxon>Eukaryota</taxon>
        <taxon>Fungi</taxon>
        <taxon>Dikarya</taxon>
        <taxon>Basidiomycota</taxon>
        <taxon>Agaricomycotina</taxon>
        <taxon>Agaricomycetes</taxon>
        <taxon>Agaricomycetidae</taxon>
        <taxon>Agaricales</taxon>
        <taxon>Marasmiineae</taxon>
        <taxon>Mycenaceae</taxon>
        <taxon>Mycena</taxon>
    </lineage>
</organism>
<feature type="compositionally biased region" description="Polar residues" evidence="1">
    <location>
        <begin position="7"/>
        <end position="19"/>
    </location>
</feature>
<dbReference type="Proteomes" id="UP001219525">
    <property type="component" value="Unassembled WGS sequence"/>
</dbReference>
<feature type="compositionally biased region" description="Basic and acidic residues" evidence="1">
    <location>
        <begin position="189"/>
        <end position="198"/>
    </location>
</feature>
<protein>
    <recommendedName>
        <fullName evidence="4">Zn(2)-C6 fungal-type domain-containing protein</fullName>
    </recommendedName>
</protein>
<feature type="compositionally biased region" description="Acidic residues" evidence="1">
    <location>
        <begin position="300"/>
        <end position="327"/>
    </location>
</feature>
<feature type="region of interest" description="Disordered" evidence="1">
    <location>
        <begin position="1"/>
        <end position="40"/>
    </location>
</feature>
<name>A0AAD6YQ91_9AGAR</name>
<evidence type="ECO:0008006" key="4">
    <source>
        <dbReference type="Google" id="ProtNLM"/>
    </source>
</evidence>
<dbReference type="AlphaFoldDB" id="A0AAD6YQ91"/>